<name>A0A8T1V473_9STRA</name>
<dbReference type="InterPro" id="IPR003819">
    <property type="entry name" value="TauD/TfdA-like"/>
</dbReference>
<gene>
    <name evidence="19" type="ORF">PHYPSEUDO_015354</name>
</gene>
<dbReference type="Pfam" id="PF06155">
    <property type="entry name" value="GBBH-like_N"/>
    <property type="match status" value="1"/>
</dbReference>
<evidence type="ECO:0000256" key="11">
    <source>
        <dbReference type="ARBA" id="ARBA00030363"/>
    </source>
</evidence>
<protein>
    <recommendedName>
        <fullName evidence="5">trimethyllysine dioxygenase</fullName>
        <ecNumber evidence="5">1.14.11.8</ecNumber>
    </recommendedName>
    <alternativeName>
        <fullName evidence="12">Epsilon-trimethyllysine 2-oxoglutarate dioxygenase</fullName>
    </alternativeName>
    <alternativeName>
        <fullName evidence="11">TML hydroxylase</fullName>
    </alternativeName>
    <alternativeName>
        <fullName evidence="13">TML-alpha-ketoglutarate dioxygenase</fullName>
    </alternativeName>
</protein>
<evidence type="ECO:0000256" key="7">
    <source>
        <dbReference type="ARBA" id="ARBA00022873"/>
    </source>
</evidence>
<evidence type="ECO:0000313" key="20">
    <source>
        <dbReference type="Proteomes" id="UP000694044"/>
    </source>
</evidence>
<dbReference type="CDD" id="cd00250">
    <property type="entry name" value="CAS_like"/>
    <property type="match status" value="1"/>
</dbReference>
<evidence type="ECO:0000256" key="1">
    <source>
        <dbReference type="ARBA" id="ARBA00001954"/>
    </source>
</evidence>
<evidence type="ECO:0000256" key="16">
    <source>
        <dbReference type="SAM" id="MobiDB-lite"/>
    </source>
</evidence>
<dbReference type="EMBL" id="JAGDFM010000949">
    <property type="protein sequence ID" value="KAG7375746.1"/>
    <property type="molecule type" value="Genomic_DNA"/>
</dbReference>
<keyword evidence="8" id="KW-0223">Dioxygenase</keyword>
<feature type="domain" description="Gamma-butyrobetaine hydroxylase-like N-terminal" evidence="18">
    <location>
        <begin position="163"/>
        <end position="230"/>
    </location>
</feature>
<evidence type="ECO:0000256" key="4">
    <source>
        <dbReference type="ARBA" id="ARBA00008654"/>
    </source>
</evidence>
<dbReference type="GO" id="GO:0005739">
    <property type="term" value="C:mitochondrion"/>
    <property type="evidence" value="ECO:0007669"/>
    <property type="project" value="TreeGrafter"/>
</dbReference>
<evidence type="ECO:0000256" key="2">
    <source>
        <dbReference type="ARBA" id="ARBA00001961"/>
    </source>
</evidence>
<feature type="compositionally biased region" description="Basic and acidic residues" evidence="16">
    <location>
        <begin position="89"/>
        <end position="103"/>
    </location>
</feature>
<proteinExistence type="inferred from homology"/>
<evidence type="ECO:0000313" key="19">
    <source>
        <dbReference type="EMBL" id="KAG7375746.1"/>
    </source>
</evidence>
<dbReference type="PANTHER" id="PTHR10696">
    <property type="entry name" value="GAMMA-BUTYROBETAINE HYDROXYLASE-RELATED"/>
    <property type="match status" value="1"/>
</dbReference>
<dbReference type="InterPro" id="IPR010376">
    <property type="entry name" value="GBBH-like_N"/>
</dbReference>
<feature type="region of interest" description="Disordered" evidence="16">
    <location>
        <begin position="82"/>
        <end position="103"/>
    </location>
</feature>
<keyword evidence="10" id="KW-0408">Iron</keyword>
<comment type="function">
    <text evidence="14">Converts trimethyllysine (TML) into hydroxytrimethyllysine (HTML).</text>
</comment>
<dbReference type="FunFam" id="3.30.2020.30:FF:000002">
    <property type="entry name" value="Putative gamma-butyrobetaine dioxygenase"/>
    <property type="match status" value="1"/>
</dbReference>
<evidence type="ECO:0000256" key="3">
    <source>
        <dbReference type="ARBA" id="ARBA00005022"/>
    </source>
</evidence>
<organism evidence="19 20">
    <name type="scientific">Phytophthora pseudosyringae</name>
    <dbReference type="NCBI Taxonomy" id="221518"/>
    <lineage>
        <taxon>Eukaryota</taxon>
        <taxon>Sar</taxon>
        <taxon>Stramenopiles</taxon>
        <taxon>Oomycota</taxon>
        <taxon>Peronosporomycetes</taxon>
        <taxon>Peronosporales</taxon>
        <taxon>Peronosporaceae</taxon>
        <taxon>Phytophthora</taxon>
    </lineage>
</organism>
<feature type="domain" description="TauD/TfdA-like" evidence="17">
    <location>
        <begin position="300"/>
        <end position="528"/>
    </location>
</feature>
<keyword evidence="7" id="KW-0124">Carnitine biosynthesis</keyword>
<keyword evidence="9" id="KW-0560">Oxidoreductase</keyword>
<dbReference type="Pfam" id="PF02668">
    <property type="entry name" value="TauD"/>
    <property type="match status" value="1"/>
</dbReference>
<evidence type="ECO:0000256" key="10">
    <source>
        <dbReference type="ARBA" id="ARBA00023004"/>
    </source>
</evidence>
<evidence type="ECO:0000256" key="12">
    <source>
        <dbReference type="ARBA" id="ARBA00031778"/>
    </source>
</evidence>
<accession>A0A8T1V473</accession>
<evidence type="ECO:0000256" key="15">
    <source>
        <dbReference type="ARBA" id="ARBA00049334"/>
    </source>
</evidence>
<comment type="pathway">
    <text evidence="3">Amine and polyamine biosynthesis; carnitine biosynthesis.</text>
</comment>
<dbReference type="OrthoDB" id="408743at2759"/>
<evidence type="ECO:0000256" key="6">
    <source>
        <dbReference type="ARBA" id="ARBA00022723"/>
    </source>
</evidence>
<evidence type="ECO:0000256" key="8">
    <source>
        <dbReference type="ARBA" id="ARBA00022964"/>
    </source>
</evidence>
<evidence type="ECO:0000259" key="17">
    <source>
        <dbReference type="Pfam" id="PF02668"/>
    </source>
</evidence>
<dbReference type="GO" id="GO:0046872">
    <property type="term" value="F:metal ion binding"/>
    <property type="evidence" value="ECO:0007669"/>
    <property type="project" value="UniProtKB-KW"/>
</dbReference>
<keyword evidence="6" id="KW-0479">Metal-binding</keyword>
<comment type="cofactor">
    <cofactor evidence="2">
        <name>L-ascorbate</name>
        <dbReference type="ChEBI" id="CHEBI:38290"/>
    </cofactor>
</comment>
<keyword evidence="20" id="KW-1185">Reference proteome</keyword>
<evidence type="ECO:0000256" key="13">
    <source>
        <dbReference type="ARBA" id="ARBA00032283"/>
    </source>
</evidence>
<evidence type="ECO:0000256" key="9">
    <source>
        <dbReference type="ARBA" id="ARBA00023002"/>
    </source>
</evidence>
<dbReference type="AlphaFoldDB" id="A0A8T1V473"/>
<reference evidence="19" key="1">
    <citation type="submission" date="2021-02" db="EMBL/GenBank/DDBJ databases">
        <authorList>
            <person name="Palmer J.M."/>
        </authorList>
    </citation>
    <scope>NUCLEOTIDE SEQUENCE</scope>
    <source>
        <strain evidence="19">SCRP734</strain>
    </source>
</reference>
<dbReference type="EC" id="1.14.11.8" evidence="5"/>
<evidence type="ECO:0000256" key="5">
    <source>
        <dbReference type="ARBA" id="ARBA00012267"/>
    </source>
</evidence>
<comment type="cofactor">
    <cofactor evidence="1">
        <name>Fe(2+)</name>
        <dbReference type="ChEBI" id="CHEBI:29033"/>
    </cofactor>
</comment>
<comment type="catalytic activity">
    <reaction evidence="15">
        <text>N(6),N(6),N(6)-trimethyl-L-lysine + 2-oxoglutarate + O2 = (3S)-3-hydroxy-N(6),N(6),N(6)-trimethyl-L-lysine + succinate + CO2</text>
        <dbReference type="Rhea" id="RHEA:14181"/>
        <dbReference type="ChEBI" id="CHEBI:15379"/>
        <dbReference type="ChEBI" id="CHEBI:16526"/>
        <dbReference type="ChEBI" id="CHEBI:16810"/>
        <dbReference type="ChEBI" id="CHEBI:30031"/>
        <dbReference type="ChEBI" id="CHEBI:58100"/>
        <dbReference type="ChEBI" id="CHEBI:141499"/>
        <dbReference type="EC" id="1.14.11.8"/>
    </reaction>
</comment>
<evidence type="ECO:0000259" key="18">
    <source>
        <dbReference type="Pfam" id="PF06155"/>
    </source>
</evidence>
<evidence type="ECO:0000256" key="14">
    <source>
        <dbReference type="ARBA" id="ARBA00046008"/>
    </source>
</evidence>
<dbReference type="Proteomes" id="UP000694044">
    <property type="component" value="Unassembled WGS sequence"/>
</dbReference>
<dbReference type="FunFam" id="3.60.130.10:FF:000054">
    <property type="entry name" value="Uncharacterized protein"/>
    <property type="match status" value="1"/>
</dbReference>
<sequence>MCMNCSRFAVIDCKNGGRYFATSAVIRSPGLEPISGRLRLRITGAGTHADTRPTLPAGKNCCVFVSLSASSASVPELCASARSVPSSPRSEKVQSHRPEASSLEHHRRNMRLQAIRPLRSLLLPSDAVSGALRPWGARAFASALADKHPEGERVTKVAELAGEQAVRVTFEDGASAKFHKLWLRDHCLCERCMHPETRQRQLDTASIPMDAPFHRLEVMKAGGTVAIAWDAPVRGTTCTASEFDAQWLRDHAYALEGGNVDDEAPAPYPKSYRQARLATKETWAGAAFKLSTHEYSACVDNIEPLMRDLYAYGLVRVAGTPNSMEATEKFSKKIGFVMRTIYGTMWTTNPTSEAEGYNDTASTNLELLHHTDGTYIREPPGLQIFNCTAQAGEGGESRYVDSFHVVETLRREDSEAFRVLSTTSLPYFTVDNDAHLATMEPLIRVDYAGNVVQFRHNDYDRAPLTHLSFEDVGAFYKAHRKLLEVMRRPEMEFCMKLKVGDMVVVDNQRVMHGRHAFQGGDRALIGCYVGQTEYESRLRVLGII</sequence>
<comment type="caution">
    <text evidence="19">The sequence shown here is derived from an EMBL/GenBank/DDBJ whole genome shotgun (WGS) entry which is preliminary data.</text>
</comment>
<dbReference type="GO" id="GO:0050353">
    <property type="term" value="F:trimethyllysine dioxygenase activity"/>
    <property type="evidence" value="ECO:0007669"/>
    <property type="project" value="UniProtKB-EC"/>
</dbReference>
<dbReference type="PANTHER" id="PTHR10696:SF51">
    <property type="entry name" value="TRIMETHYLLYSINE DIOXYGENASE, MITOCHONDRIAL"/>
    <property type="match status" value="1"/>
</dbReference>
<dbReference type="InterPro" id="IPR050411">
    <property type="entry name" value="AlphaKG_dependent_hydroxylases"/>
</dbReference>
<comment type="similarity">
    <text evidence="4">Belongs to the gamma-BBH/TMLD family.</text>
</comment>
<dbReference type="GO" id="GO:0045329">
    <property type="term" value="P:carnitine biosynthetic process"/>
    <property type="evidence" value="ECO:0007669"/>
    <property type="project" value="UniProtKB-KW"/>
</dbReference>